<dbReference type="RefSeq" id="XP_071912932.1">
    <property type="nucleotide sequence ID" value="XM_072056831.1"/>
</dbReference>
<reference evidence="3" key="1">
    <citation type="submission" date="2025-08" db="UniProtKB">
        <authorList>
            <consortium name="RefSeq"/>
        </authorList>
    </citation>
    <scope>IDENTIFICATION</scope>
    <source>
        <tissue evidence="3">Leaves</tissue>
    </source>
</reference>
<feature type="region of interest" description="Disordered" evidence="1">
    <location>
        <begin position="176"/>
        <end position="224"/>
    </location>
</feature>
<proteinExistence type="predicted"/>
<accession>A0ABM4V071</accession>
<organism evidence="2 3">
    <name type="scientific">Coffea arabica</name>
    <name type="common">Arabian coffee</name>
    <dbReference type="NCBI Taxonomy" id="13443"/>
    <lineage>
        <taxon>Eukaryota</taxon>
        <taxon>Viridiplantae</taxon>
        <taxon>Streptophyta</taxon>
        <taxon>Embryophyta</taxon>
        <taxon>Tracheophyta</taxon>
        <taxon>Spermatophyta</taxon>
        <taxon>Magnoliopsida</taxon>
        <taxon>eudicotyledons</taxon>
        <taxon>Gunneridae</taxon>
        <taxon>Pentapetalae</taxon>
        <taxon>asterids</taxon>
        <taxon>lamiids</taxon>
        <taxon>Gentianales</taxon>
        <taxon>Rubiaceae</taxon>
        <taxon>Ixoroideae</taxon>
        <taxon>Gardenieae complex</taxon>
        <taxon>Bertiereae - Coffeeae clade</taxon>
        <taxon>Coffeeae</taxon>
        <taxon>Coffea</taxon>
    </lineage>
</organism>
<dbReference type="Gene3D" id="2.40.50.140">
    <property type="entry name" value="Nucleic acid-binding proteins"/>
    <property type="match status" value="1"/>
</dbReference>
<dbReference type="Proteomes" id="UP001652660">
    <property type="component" value="Chromosome 7c"/>
</dbReference>
<gene>
    <name evidence="3" type="primary">LOC113700225</name>
</gene>
<evidence type="ECO:0000256" key="1">
    <source>
        <dbReference type="SAM" id="MobiDB-lite"/>
    </source>
</evidence>
<name>A0ABM4V071_COFAR</name>
<sequence length="224" mass="24880">MGCIKCHRMTAANFGTTFTCNHCNEKQQASPRKAISTCNSLLYVKVQVFLKANVLSNLNSSFITYRCRFDVDLTDHTDTLTASVFGDLAETLLTFTALEAMNYHEENAELPLEKVHQELQSKMFTIQLKPAATRDGGGHQRYTIVYCFEDASSEESANKSANPNVQTCFEEVGNTVPASVAPENQVSSSKVRIRLDTKFDQSEDANDNTSKDEKASISKKAKKN</sequence>
<evidence type="ECO:0000313" key="3">
    <source>
        <dbReference type="RefSeq" id="XP_071912932.1"/>
    </source>
</evidence>
<evidence type="ECO:0000313" key="2">
    <source>
        <dbReference type="Proteomes" id="UP001652660"/>
    </source>
</evidence>
<dbReference type="InterPro" id="IPR012340">
    <property type="entry name" value="NA-bd_OB-fold"/>
</dbReference>
<protein>
    <submittedName>
        <fullName evidence="3">Uncharacterized protein isoform X1</fullName>
    </submittedName>
</protein>
<dbReference type="SUPFAM" id="SSF50249">
    <property type="entry name" value="Nucleic acid-binding proteins"/>
    <property type="match status" value="1"/>
</dbReference>
<keyword evidence="2" id="KW-1185">Reference proteome</keyword>
<dbReference type="GeneID" id="113700225"/>